<evidence type="ECO:0000313" key="2">
    <source>
        <dbReference type="EMBL" id="USQ94420.1"/>
    </source>
</evidence>
<keyword evidence="3" id="KW-1185">Reference proteome</keyword>
<sequence length="589" mass="62623">MSRTKVFAPVSSRLGKGRSLGLGLAIGIALAGLGGEIKAAPAAGPDLILTNGRVYTVEAAKPWAQAVAIKDGKILEVGSVAEIARLKRSNTKVVDLGGRLLMPAFGDAHAHPVFGGLSYSRCSLHEGKSLEDYQRIIADCVAKSPGQGTMFGSGWNQALFPPNGVPRKEILDAVTTARPLIFESDGHTLWVNSKALELANITRETPDPPNGKIDRDPATGEPVGGLEEAAMGLMEKLTPPPTAKDREAAIGYTVKLFNSLGITSWHDAMVEWDASGASAVLDAYKAVKDRGELSVHTALDLQWNNGRGLDQLPDILKLTDRAHTMGLRATGVKFFIDGVIPQQTAAMLAPYEGTTEKGASQIPLETLAEAVTQLDAKGLQAHFHAIGDGGVREALDAVQRARARDGMTDTRPMISHLNVVDPADQPRFGQLGVTAIFQPLWACDEPYMRLTVERIGPKRAGYIYPANSILKAGGKLAYGADWSVASANPLEGIEVALTRIAPGDANAKPLLADEGVTLAQAVQAYTLNVAYVNHLDKQTGSILAGKSADLIVLDRDIFAIPATEISKAKVLLTLFQGREVFGGFSMLRP</sequence>
<dbReference type="SUPFAM" id="SSF51556">
    <property type="entry name" value="Metallo-dependent hydrolases"/>
    <property type="match status" value="1"/>
</dbReference>
<dbReference type="EMBL" id="CP096040">
    <property type="protein sequence ID" value="USQ94420.1"/>
    <property type="molecule type" value="Genomic_DNA"/>
</dbReference>
<name>A0ABY4ZPG5_9CAUL</name>
<dbReference type="InterPro" id="IPR011059">
    <property type="entry name" value="Metal-dep_hydrolase_composite"/>
</dbReference>
<feature type="domain" description="Amidohydrolase 3" evidence="1">
    <location>
        <begin position="92"/>
        <end position="581"/>
    </location>
</feature>
<protein>
    <submittedName>
        <fullName evidence="2">Amidohydrolase</fullName>
    </submittedName>
</protein>
<dbReference type="Gene3D" id="2.30.40.10">
    <property type="entry name" value="Urease, subunit C, domain 1"/>
    <property type="match status" value="1"/>
</dbReference>
<dbReference type="SUPFAM" id="SSF51338">
    <property type="entry name" value="Composite domain of metallo-dependent hydrolases"/>
    <property type="match status" value="1"/>
</dbReference>
<dbReference type="Pfam" id="PF07969">
    <property type="entry name" value="Amidohydro_3"/>
    <property type="match status" value="1"/>
</dbReference>
<gene>
    <name evidence="2" type="ORF">MZV50_17750</name>
</gene>
<dbReference type="InterPro" id="IPR032466">
    <property type="entry name" value="Metal_Hydrolase"/>
</dbReference>
<dbReference type="CDD" id="cd01300">
    <property type="entry name" value="YtcJ_like"/>
    <property type="match status" value="1"/>
</dbReference>
<reference evidence="2 3" key="1">
    <citation type="submission" date="2022-04" db="EMBL/GenBank/DDBJ databases">
        <title>Genome sequence of soybean root-associated Caulobacter segnis RL271.</title>
        <authorList>
            <person name="Longley R."/>
            <person name="Bonito G."/>
            <person name="Trigodet F."/>
            <person name="Crosson S."/>
            <person name="Fiebig A."/>
        </authorList>
    </citation>
    <scope>NUCLEOTIDE SEQUENCE [LARGE SCALE GENOMIC DNA]</scope>
    <source>
        <strain evidence="2 3">RL271</strain>
    </source>
</reference>
<dbReference type="Proteomes" id="UP001057520">
    <property type="component" value="Chromosome"/>
</dbReference>
<dbReference type="PANTHER" id="PTHR22642">
    <property type="entry name" value="IMIDAZOLONEPROPIONASE"/>
    <property type="match status" value="1"/>
</dbReference>
<proteinExistence type="predicted"/>
<organism evidence="2 3">
    <name type="scientific">Caulobacter segnis</name>
    <dbReference type="NCBI Taxonomy" id="88688"/>
    <lineage>
        <taxon>Bacteria</taxon>
        <taxon>Pseudomonadati</taxon>
        <taxon>Pseudomonadota</taxon>
        <taxon>Alphaproteobacteria</taxon>
        <taxon>Caulobacterales</taxon>
        <taxon>Caulobacteraceae</taxon>
        <taxon>Caulobacter</taxon>
    </lineage>
</organism>
<evidence type="ECO:0000259" key="1">
    <source>
        <dbReference type="Pfam" id="PF07969"/>
    </source>
</evidence>
<dbReference type="InterPro" id="IPR013108">
    <property type="entry name" value="Amidohydro_3"/>
</dbReference>
<evidence type="ECO:0000313" key="3">
    <source>
        <dbReference type="Proteomes" id="UP001057520"/>
    </source>
</evidence>
<dbReference type="Gene3D" id="3.20.20.140">
    <property type="entry name" value="Metal-dependent hydrolases"/>
    <property type="match status" value="1"/>
</dbReference>
<dbReference type="Gene3D" id="3.10.310.70">
    <property type="match status" value="1"/>
</dbReference>
<accession>A0ABY4ZPG5</accession>
<dbReference type="InterPro" id="IPR033932">
    <property type="entry name" value="YtcJ-like"/>
</dbReference>
<dbReference type="PANTHER" id="PTHR22642:SF2">
    <property type="entry name" value="PROTEIN LONG AFTER FAR-RED 3"/>
    <property type="match status" value="1"/>
</dbReference>